<dbReference type="Proteomes" id="UP000270094">
    <property type="component" value="Unassembled WGS sequence"/>
</dbReference>
<keyword evidence="3" id="KW-1185">Reference proteome</keyword>
<gene>
    <name evidence="2" type="ORF">SVUK_LOCUS18637</name>
</gene>
<organism evidence="2 3">
    <name type="scientific">Strongylus vulgaris</name>
    <name type="common">Blood worm</name>
    <dbReference type="NCBI Taxonomy" id="40348"/>
    <lineage>
        <taxon>Eukaryota</taxon>
        <taxon>Metazoa</taxon>
        <taxon>Ecdysozoa</taxon>
        <taxon>Nematoda</taxon>
        <taxon>Chromadorea</taxon>
        <taxon>Rhabditida</taxon>
        <taxon>Rhabditina</taxon>
        <taxon>Rhabditomorpha</taxon>
        <taxon>Strongyloidea</taxon>
        <taxon>Strongylidae</taxon>
        <taxon>Strongylus</taxon>
    </lineage>
</organism>
<evidence type="ECO:0000313" key="2">
    <source>
        <dbReference type="EMBL" id="VDM83639.1"/>
    </source>
</evidence>
<feature type="transmembrane region" description="Helical" evidence="1">
    <location>
        <begin position="62"/>
        <end position="80"/>
    </location>
</feature>
<sequence length="128" mass="14490">MSAWSALQISQRDKFRRNPRIRNLSGKNLELYRSMTSYSYAQGNIDTNFWPKMSKLQISLKLRLLGLLIMLITNIVSASLGRALLWSYGKCMIGSQSHGFAWKLVYCGYLIPVLHLSFGEARTGALEG</sequence>
<keyword evidence="1" id="KW-1133">Transmembrane helix</keyword>
<accession>A0A3P7JUI2</accession>
<evidence type="ECO:0000256" key="1">
    <source>
        <dbReference type="SAM" id="Phobius"/>
    </source>
</evidence>
<feature type="transmembrane region" description="Helical" evidence="1">
    <location>
        <begin position="100"/>
        <end position="118"/>
    </location>
</feature>
<proteinExistence type="predicted"/>
<dbReference type="AlphaFoldDB" id="A0A3P7JUI2"/>
<evidence type="ECO:0000313" key="3">
    <source>
        <dbReference type="Proteomes" id="UP000270094"/>
    </source>
</evidence>
<keyword evidence="1" id="KW-0812">Transmembrane</keyword>
<keyword evidence="1" id="KW-0472">Membrane</keyword>
<dbReference type="EMBL" id="UYYB01124349">
    <property type="protein sequence ID" value="VDM83639.1"/>
    <property type="molecule type" value="Genomic_DNA"/>
</dbReference>
<protein>
    <submittedName>
        <fullName evidence="2">Uncharacterized protein</fullName>
    </submittedName>
</protein>
<reference evidence="2 3" key="1">
    <citation type="submission" date="2018-11" db="EMBL/GenBank/DDBJ databases">
        <authorList>
            <consortium name="Pathogen Informatics"/>
        </authorList>
    </citation>
    <scope>NUCLEOTIDE SEQUENCE [LARGE SCALE GENOMIC DNA]</scope>
</reference>
<name>A0A3P7JUI2_STRVU</name>